<dbReference type="SUPFAM" id="SSF53187">
    <property type="entry name" value="Zn-dependent exopeptidases"/>
    <property type="match status" value="1"/>
</dbReference>
<keyword evidence="6 13" id="KW-0732">Signal</keyword>
<evidence type="ECO:0000256" key="6">
    <source>
        <dbReference type="ARBA" id="ARBA00022729"/>
    </source>
</evidence>
<dbReference type="PRINTS" id="PR00765">
    <property type="entry name" value="CRBOXYPTASEA"/>
</dbReference>
<name>A0A2N1PTU1_9BACT</name>
<evidence type="ECO:0000256" key="4">
    <source>
        <dbReference type="ARBA" id="ARBA00022670"/>
    </source>
</evidence>
<keyword evidence="5" id="KW-0479">Metal-binding</keyword>
<dbReference type="PANTHER" id="PTHR11705">
    <property type="entry name" value="PROTEASE FAMILY M14 CARBOXYPEPTIDASE A,B"/>
    <property type="match status" value="1"/>
</dbReference>
<evidence type="ECO:0000313" key="16">
    <source>
        <dbReference type="Proteomes" id="UP000233256"/>
    </source>
</evidence>
<evidence type="ECO:0000256" key="8">
    <source>
        <dbReference type="ARBA" id="ARBA00022833"/>
    </source>
</evidence>
<evidence type="ECO:0000256" key="12">
    <source>
        <dbReference type="PROSITE-ProRule" id="PRU01379"/>
    </source>
</evidence>
<feature type="active site" description="Proton donor/acceptor" evidence="12">
    <location>
        <position position="359"/>
    </location>
</feature>
<accession>A0A2N1PTU1</accession>
<dbReference type="FunFam" id="3.40.630.10:FF:000084">
    <property type="entry name" value="Carboxypeptidase B2"/>
    <property type="match status" value="1"/>
</dbReference>
<keyword evidence="3" id="KW-0121">Carboxypeptidase</keyword>
<evidence type="ECO:0000256" key="1">
    <source>
        <dbReference type="ARBA" id="ARBA00001947"/>
    </source>
</evidence>
<evidence type="ECO:0000256" key="3">
    <source>
        <dbReference type="ARBA" id="ARBA00022645"/>
    </source>
</evidence>
<dbReference type="GO" id="GO:0005615">
    <property type="term" value="C:extracellular space"/>
    <property type="evidence" value="ECO:0007669"/>
    <property type="project" value="TreeGrafter"/>
</dbReference>
<feature type="chain" id="PRO_5014729059" description="carboxypeptidase T" evidence="13">
    <location>
        <begin position="23"/>
        <end position="510"/>
    </location>
</feature>
<evidence type="ECO:0000259" key="14">
    <source>
        <dbReference type="PROSITE" id="PS52035"/>
    </source>
</evidence>
<dbReference type="PROSITE" id="PS52035">
    <property type="entry name" value="PEPTIDASE_M14"/>
    <property type="match status" value="1"/>
</dbReference>
<evidence type="ECO:0000256" key="10">
    <source>
        <dbReference type="ARBA" id="ARBA00050859"/>
    </source>
</evidence>
<evidence type="ECO:0000256" key="7">
    <source>
        <dbReference type="ARBA" id="ARBA00022801"/>
    </source>
</evidence>
<dbReference type="GO" id="GO:0006508">
    <property type="term" value="P:proteolysis"/>
    <property type="evidence" value="ECO:0007669"/>
    <property type="project" value="UniProtKB-KW"/>
</dbReference>
<dbReference type="Gene3D" id="3.40.630.10">
    <property type="entry name" value="Zn peptidases"/>
    <property type="match status" value="1"/>
</dbReference>
<dbReference type="SMART" id="SM00631">
    <property type="entry name" value="Zn_pept"/>
    <property type="match status" value="1"/>
</dbReference>
<gene>
    <name evidence="15" type="ORF">CVV64_03245</name>
</gene>
<evidence type="ECO:0000313" key="15">
    <source>
        <dbReference type="EMBL" id="PKK91692.1"/>
    </source>
</evidence>
<dbReference type="Proteomes" id="UP000233256">
    <property type="component" value="Unassembled WGS sequence"/>
</dbReference>
<dbReference type="EMBL" id="PGXC01000002">
    <property type="protein sequence ID" value="PKK91692.1"/>
    <property type="molecule type" value="Genomic_DNA"/>
</dbReference>
<dbReference type="GO" id="GO:0008270">
    <property type="term" value="F:zinc ion binding"/>
    <property type="evidence" value="ECO:0007669"/>
    <property type="project" value="InterPro"/>
</dbReference>
<evidence type="ECO:0000256" key="11">
    <source>
        <dbReference type="ARBA" id="ARBA00066554"/>
    </source>
</evidence>
<keyword evidence="7" id="KW-0378">Hydrolase</keyword>
<sequence length="510" mass="56675">MNRFLSLIALTAFSLAVFLPFAAMSSDTGSGLSLVKIAVQGREAVARIASLGFDIASVDEDGVTVVATQEEIQAAGFGRSRMRTLLEDADQIFAPYRGRADAGAYHTYEETVAALKAAVKSNPKIASMFSIGKSIEGREIYCLKISDNVAKDEDEPEALYMGLHHSREWISVEVPLAIMNALMNGYGKDDQITKLVNDNEVFLIPIVNPDGLVYSQTNSKMWRKNRRSIQNGRYFGVDPNRNYGYQWGTVGASTSPYSDTYHGEKAFSEPETSAVRDFVKSRNFVSSISYHSYSRLVLYPFGYGYNIPNPEEDTFIALSKGIGQRCNYRPQNSAELYPAMGDCDDWLYGDQNLLCFTVEIGRTFVPSESEIPDICKRNVDGALWLLSQIGEHFPRVKGDKYARLTLRASLAEYRALGGGLASGMMSEREMREARSCLRLLADRILADTMASSDDWDAFVSYMDLLDEADMVSFKPVTDYMSQYLNSFAGEGIASEEARAKLETLARITAR</sequence>
<keyword evidence="9" id="KW-0482">Metalloprotease</keyword>
<evidence type="ECO:0000256" key="2">
    <source>
        <dbReference type="ARBA" id="ARBA00005988"/>
    </source>
</evidence>
<dbReference type="CDD" id="cd03859">
    <property type="entry name" value="M14_CPT"/>
    <property type="match status" value="1"/>
</dbReference>
<keyword evidence="4" id="KW-0645">Protease</keyword>
<comment type="cofactor">
    <cofactor evidence="1">
        <name>Zn(2+)</name>
        <dbReference type="ChEBI" id="CHEBI:29105"/>
    </cofactor>
</comment>
<evidence type="ECO:0000256" key="13">
    <source>
        <dbReference type="SAM" id="SignalP"/>
    </source>
</evidence>
<protein>
    <recommendedName>
        <fullName evidence="11">carboxypeptidase T</fullName>
        <ecNumber evidence="11">3.4.17.18</ecNumber>
    </recommendedName>
</protein>
<organism evidence="15 16">
    <name type="scientific">Candidatus Wallbacteria bacterium HGW-Wallbacteria-1</name>
    <dbReference type="NCBI Taxonomy" id="2013854"/>
    <lineage>
        <taxon>Bacteria</taxon>
        <taxon>Candidatus Walliibacteriota</taxon>
    </lineage>
</organism>
<dbReference type="AlphaFoldDB" id="A0A2N1PTU1"/>
<feature type="signal peptide" evidence="13">
    <location>
        <begin position="1"/>
        <end position="22"/>
    </location>
</feature>
<proteinExistence type="inferred from homology"/>
<dbReference type="InterPro" id="IPR000834">
    <property type="entry name" value="Peptidase_M14"/>
</dbReference>
<dbReference type="PANTHER" id="PTHR11705:SF143">
    <property type="entry name" value="SLL0236 PROTEIN"/>
    <property type="match status" value="1"/>
</dbReference>
<comment type="caution">
    <text evidence="15">The sequence shown here is derived from an EMBL/GenBank/DDBJ whole genome shotgun (WGS) entry which is preliminary data.</text>
</comment>
<reference evidence="15 16" key="1">
    <citation type="journal article" date="2017" name="ISME J.">
        <title>Potential for microbial H2 and metal transformations associated with novel bacteria and archaea in deep terrestrial subsurface sediments.</title>
        <authorList>
            <person name="Hernsdorf A.W."/>
            <person name="Amano Y."/>
            <person name="Miyakawa K."/>
            <person name="Ise K."/>
            <person name="Suzuki Y."/>
            <person name="Anantharaman K."/>
            <person name="Probst A."/>
            <person name="Burstein D."/>
            <person name="Thomas B.C."/>
            <person name="Banfield J.F."/>
        </authorList>
    </citation>
    <scope>NUCLEOTIDE SEQUENCE [LARGE SCALE GENOMIC DNA]</scope>
    <source>
        <strain evidence="15">HGW-Wallbacteria-1</strain>
    </source>
</reference>
<evidence type="ECO:0000256" key="9">
    <source>
        <dbReference type="ARBA" id="ARBA00023049"/>
    </source>
</evidence>
<dbReference type="InterPro" id="IPR033810">
    <property type="entry name" value="Carboxypeptidase_T"/>
</dbReference>
<keyword evidence="8" id="KW-0862">Zinc</keyword>
<dbReference type="Pfam" id="PF00246">
    <property type="entry name" value="Peptidase_M14"/>
    <property type="match status" value="1"/>
</dbReference>
<dbReference type="GO" id="GO:0004181">
    <property type="term" value="F:metallocarboxypeptidase activity"/>
    <property type="evidence" value="ECO:0007669"/>
    <property type="project" value="InterPro"/>
</dbReference>
<comment type="catalytic activity">
    <reaction evidence="10">
        <text>Releases a C-terminal residue, which may be hydrophobic or positively charged.</text>
        <dbReference type="EC" id="3.4.17.18"/>
    </reaction>
</comment>
<feature type="domain" description="Peptidase M14" evidence="14">
    <location>
        <begin position="104"/>
        <end position="389"/>
    </location>
</feature>
<dbReference type="EC" id="3.4.17.18" evidence="11"/>
<comment type="similarity">
    <text evidence="2 12">Belongs to the peptidase M14 family.</text>
</comment>
<evidence type="ECO:0000256" key="5">
    <source>
        <dbReference type="ARBA" id="ARBA00022723"/>
    </source>
</evidence>